<sequence length="274" mass="29853">MLHLRALVPVSRNNHTPARVSATGVSRHPLGVGNRLLNCARAGTNSKLFLGLHGVHGRQVSHAVFFEDQDVGNEDANVVKESPDLEDSGSSVEGSEPASFTADDMQVFNAICAAGTWEDVQAKVQQLDRQGQGLKGVLAAGAHVLDLSKTRGESEGIIQAIENVCKLLTMTLEKAFMPPSFRLVDRFMQMDPEDESVGQKLKTALEEQGVSTLDFDQAVSTFILQMDSENEQIDKAIEDAPEEEKSSILQIAEARKETRARMVSLRELGRALEA</sequence>
<keyword evidence="2" id="KW-1185">Reference proteome</keyword>
<dbReference type="AlphaFoldDB" id="A0AAE0GXF0"/>
<protein>
    <submittedName>
        <fullName evidence="1">Uncharacterized protein</fullName>
    </submittedName>
</protein>
<evidence type="ECO:0000313" key="2">
    <source>
        <dbReference type="Proteomes" id="UP001190700"/>
    </source>
</evidence>
<gene>
    <name evidence="1" type="ORF">CYMTET_6458</name>
</gene>
<organism evidence="1 2">
    <name type="scientific">Cymbomonas tetramitiformis</name>
    <dbReference type="NCBI Taxonomy" id="36881"/>
    <lineage>
        <taxon>Eukaryota</taxon>
        <taxon>Viridiplantae</taxon>
        <taxon>Chlorophyta</taxon>
        <taxon>Pyramimonadophyceae</taxon>
        <taxon>Pyramimonadales</taxon>
        <taxon>Pyramimonadaceae</taxon>
        <taxon>Cymbomonas</taxon>
    </lineage>
</organism>
<dbReference type="EMBL" id="LGRX02001545">
    <property type="protein sequence ID" value="KAK3285958.1"/>
    <property type="molecule type" value="Genomic_DNA"/>
</dbReference>
<evidence type="ECO:0000313" key="1">
    <source>
        <dbReference type="EMBL" id="KAK3285958.1"/>
    </source>
</evidence>
<dbReference type="Proteomes" id="UP001190700">
    <property type="component" value="Unassembled WGS sequence"/>
</dbReference>
<name>A0AAE0GXF0_9CHLO</name>
<proteinExistence type="predicted"/>
<reference evidence="1 2" key="1">
    <citation type="journal article" date="2015" name="Genome Biol. Evol.">
        <title>Comparative Genomics of a Bacterivorous Green Alga Reveals Evolutionary Causalities and Consequences of Phago-Mixotrophic Mode of Nutrition.</title>
        <authorList>
            <person name="Burns J.A."/>
            <person name="Paasch A."/>
            <person name="Narechania A."/>
            <person name="Kim E."/>
        </authorList>
    </citation>
    <scope>NUCLEOTIDE SEQUENCE [LARGE SCALE GENOMIC DNA]</scope>
    <source>
        <strain evidence="1 2">PLY_AMNH</strain>
    </source>
</reference>
<comment type="caution">
    <text evidence="1">The sequence shown here is derived from an EMBL/GenBank/DDBJ whole genome shotgun (WGS) entry which is preliminary data.</text>
</comment>
<accession>A0AAE0GXF0</accession>